<sequence length="270" mass="31880">MSRLSKQIQLRYEGFLQTPSLWTKEALYTLDPFEINPASSIFNLPLDEKLRLGKYVERFVSFQLQQEASINIIAENIQIQKDKITLGEVDCLLYKEEQPIHLEVVYKFYLYDPNVGSTEIDHFIGPNRKDSLLEKLNKLKDKQLPLVFKEEAKSYLDRYKMDASKLKQQVYFKAQLFVPYAAQEIRLDRLNESCITGFYLNPTELQLFTDCKFYLPEKKDWLLAPSTQVAWLSFPDFHQKMTVFLADKISKLCWLKKPNGTIHKIFVVWW</sequence>
<evidence type="ECO:0000313" key="1">
    <source>
        <dbReference type="EMBL" id="GGG98807.1"/>
    </source>
</evidence>
<dbReference type="EMBL" id="BMJW01000002">
    <property type="protein sequence ID" value="GGG98807.1"/>
    <property type="molecule type" value="Genomic_DNA"/>
</dbReference>
<evidence type="ECO:0008006" key="3">
    <source>
        <dbReference type="Google" id="ProtNLM"/>
    </source>
</evidence>
<keyword evidence="2" id="KW-1185">Reference proteome</keyword>
<reference evidence="1" key="2">
    <citation type="submission" date="2020-09" db="EMBL/GenBank/DDBJ databases">
        <authorList>
            <person name="Sun Q."/>
            <person name="Zhou Y."/>
        </authorList>
    </citation>
    <scope>NUCLEOTIDE SEQUENCE</scope>
    <source>
        <strain evidence="1">CGMCC 1.15763</strain>
    </source>
</reference>
<dbReference type="InterPro" id="IPR015003">
    <property type="entry name" value="DUF1853"/>
</dbReference>
<reference evidence="1" key="1">
    <citation type="journal article" date="2014" name="Int. J. Syst. Evol. Microbiol.">
        <title>Complete genome sequence of Corynebacterium casei LMG S-19264T (=DSM 44701T), isolated from a smear-ripened cheese.</title>
        <authorList>
            <consortium name="US DOE Joint Genome Institute (JGI-PGF)"/>
            <person name="Walter F."/>
            <person name="Albersmeier A."/>
            <person name="Kalinowski J."/>
            <person name="Ruckert C."/>
        </authorList>
    </citation>
    <scope>NUCLEOTIDE SEQUENCE</scope>
    <source>
        <strain evidence="1">CGMCC 1.15763</strain>
    </source>
</reference>
<accession>A0A917I023</accession>
<dbReference type="Pfam" id="PF08907">
    <property type="entry name" value="DUF1853"/>
    <property type="match status" value="1"/>
</dbReference>
<comment type="caution">
    <text evidence="1">The sequence shown here is derived from an EMBL/GenBank/DDBJ whole genome shotgun (WGS) entry which is preliminary data.</text>
</comment>
<dbReference type="Proteomes" id="UP000633278">
    <property type="component" value="Unassembled WGS sequence"/>
</dbReference>
<evidence type="ECO:0000313" key="2">
    <source>
        <dbReference type="Proteomes" id="UP000633278"/>
    </source>
</evidence>
<dbReference type="RefSeq" id="WP_188598831.1">
    <property type="nucleotide sequence ID" value="NZ_BMJW01000002.1"/>
</dbReference>
<proteinExistence type="predicted"/>
<organism evidence="1 2">
    <name type="scientific">Polaribacter pacificus</name>
    <dbReference type="NCBI Taxonomy" id="1775173"/>
    <lineage>
        <taxon>Bacteria</taxon>
        <taxon>Pseudomonadati</taxon>
        <taxon>Bacteroidota</taxon>
        <taxon>Flavobacteriia</taxon>
        <taxon>Flavobacteriales</taxon>
        <taxon>Flavobacteriaceae</taxon>
    </lineage>
</organism>
<name>A0A917I023_9FLAO</name>
<gene>
    <name evidence="1" type="ORF">GCM10011416_16300</name>
</gene>
<dbReference type="AlphaFoldDB" id="A0A917I023"/>
<protein>
    <recommendedName>
        <fullName evidence="3">DUF1853 domain-containing protein</fullName>
    </recommendedName>
</protein>